<name>A0A915IUD1_ROMCU</name>
<proteinExistence type="predicted"/>
<sequence length="41" mass="4743">MIVKYWEVDLNRKRASQAFEAISLDITLPIFGNRHIVPGRS</sequence>
<dbReference type="WBParaSite" id="nRc.2.0.1.t17804-RA">
    <property type="protein sequence ID" value="nRc.2.0.1.t17804-RA"/>
    <property type="gene ID" value="nRc.2.0.1.g17804"/>
</dbReference>
<evidence type="ECO:0000313" key="2">
    <source>
        <dbReference type="WBParaSite" id="nRc.2.0.1.t17804-RA"/>
    </source>
</evidence>
<dbReference type="Proteomes" id="UP000887565">
    <property type="component" value="Unplaced"/>
</dbReference>
<protein>
    <submittedName>
        <fullName evidence="2">Uncharacterized protein</fullName>
    </submittedName>
</protein>
<keyword evidence="1" id="KW-1185">Reference proteome</keyword>
<evidence type="ECO:0000313" key="1">
    <source>
        <dbReference type="Proteomes" id="UP000887565"/>
    </source>
</evidence>
<organism evidence="1 2">
    <name type="scientific">Romanomermis culicivorax</name>
    <name type="common">Nematode worm</name>
    <dbReference type="NCBI Taxonomy" id="13658"/>
    <lineage>
        <taxon>Eukaryota</taxon>
        <taxon>Metazoa</taxon>
        <taxon>Ecdysozoa</taxon>
        <taxon>Nematoda</taxon>
        <taxon>Enoplea</taxon>
        <taxon>Dorylaimia</taxon>
        <taxon>Mermithida</taxon>
        <taxon>Mermithoidea</taxon>
        <taxon>Mermithidae</taxon>
        <taxon>Romanomermis</taxon>
    </lineage>
</organism>
<accession>A0A915IUD1</accession>
<reference evidence="2" key="1">
    <citation type="submission" date="2022-11" db="UniProtKB">
        <authorList>
            <consortium name="WormBaseParasite"/>
        </authorList>
    </citation>
    <scope>IDENTIFICATION</scope>
</reference>
<dbReference type="AlphaFoldDB" id="A0A915IUD1"/>